<dbReference type="NCBIfam" id="TIGR00762">
    <property type="entry name" value="DegV"/>
    <property type="match status" value="1"/>
</dbReference>
<keyword evidence="1" id="KW-0446">Lipid-binding</keyword>
<dbReference type="Gene3D" id="3.40.50.10170">
    <property type="match status" value="1"/>
</dbReference>
<dbReference type="InterPro" id="IPR043168">
    <property type="entry name" value="DegV_C"/>
</dbReference>
<dbReference type="InterPro" id="IPR003797">
    <property type="entry name" value="DegV"/>
</dbReference>
<dbReference type="AlphaFoldDB" id="A0A0M5LXB1"/>
<dbReference type="KEGG" id="aaq:AOC05_07390"/>
<evidence type="ECO:0000313" key="2">
    <source>
        <dbReference type="EMBL" id="ALE92200.1"/>
    </source>
</evidence>
<dbReference type="GO" id="GO:0008289">
    <property type="term" value="F:lipid binding"/>
    <property type="evidence" value="ECO:0007669"/>
    <property type="project" value="UniProtKB-KW"/>
</dbReference>
<keyword evidence="3" id="KW-1185">Reference proteome</keyword>
<dbReference type="Gene3D" id="3.30.1180.10">
    <property type="match status" value="1"/>
</dbReference>
<dbReference type="Proteomes" id="UP000062833">
    <property type="component" value="Chromosome"/>
</dbReference>
<evidence type="ECO:0000313" key="3">
    <source>
        <dbReference type="Proteomes" id="UP000062833"/>
    </source>
</evidence>
<dbReference type="PATRIC" id="fig|656366.3.peg.1583"/>
<accession>A0A0M5LXB1</accession>
<dbReference type="InterPro" id="IPR050270">
    <property type="entry name" value="DegV_domain_contain"/>
</dbReference>
<dbReference type="EMBL" id="CP012677">
    <property type="protein sequence ID" value="ALE92200.1"/>
    <property type="molecule type" value="Genomic_DNA"/>
</dbReference>
<proteinExistence type="predicted"/>
<sequence length="329" mass="33980">MPADAASARDWLRHQVHKLRPKTTTPEAVEPARPRIAVVTDSAAALPADWVAAHGESGLLAIVPMPVIIGENVFSDDDAELETHISLALAAGTPVRTSRPSPGQFDKAYRAAAEAGFDAVVSIHISKKLSGTLDAAQLAAGRAGIPVRVLDSGTVGMAQGVAVQAAVVAATQGSGAEAVAAVAGAAALRTSVYFYVPSLEQLRRGGRISLASSWVGTVLDIKPLLGIRDGAVVPLEKVRSAAKAIARLETLAAAEIARREPGRAQLSLHHFGNEHQAGILNESLRTRFPGLAAADMTRLPAVLAAHAGLGVLVVVVSDAIVPPQRELGS</sequence>
<gene>
    <name evidence="2" type="ORF">AOC05_07390</name>
</gene>
<organism evidence="2 3">
    <name type="scientific">Arthrobacter alpinus</name>
    <dbReference type="NCBI Taxonomy" id="656366"/>
    <lineage>
        <taxon>Bacteria</taxon>
        <taxon>Bacillati</taxon>
        <taxon>Actinomycetota</taxon>
        <taxon>Actinomycetes</taxon>
        <taxon>Micrococcales</taxon>
        <taxon>Micrococcaceae</taxon>
        <taxon>Arthrobacter</taxon>
    </lineage>
</organism>
<dbReference type="PANTHER" id="PTHR33434">
    <property type="entry name" value="DEGV DOMAIN-CONTAINING PROTEIN DR_1986-RELATED"/>
    <property type="match status" value="1"/>
</dbReference>
<dbReference type="PANTHER" id="PTHR33434:SF2">
    <property type="entry name" value="FATTY ACID-BINDING PROTEIN TM_1468"/>
    <property type="match status" value="1"/>
</dbReference>
<reference evidence="3" key="1">
    <citation type="submission" date="2015-09" db="EMBL/GenBank/DDBJ databases">
        <title>Complete genome of Arthrobacter alpinus strain R3.8.</title>
        <authorList>
            <person name="See-Too W.S."/>
            <person name="Chan K.G."/>
        </authorList>
    </citation>
    <scope>NUCLEOTIDE SEQUENCE [LARGE SCALE GENOMIC DNA]</scope>
    <source>
        <strain evidence="3">R3.8</strain>
    </source>
</reference>
<dbReference type="SUPFAM" id="SSF82549">
    <property type="entry name" value="DAK1/DegV-like"/>
    <property type="match status" value="1"/>
</dbReference>
<protein>
    <submittedName>
        <fullName evidence="2">Fatty acid-binding protein DegV</fullName>
    </submittedName>
</protein>
<dbReference type="Pfam" id="PF02645">
    <property type="entry name" value="DegV"/>
    <property type="match status" value="1"/>
</dbReference>
<dbReference type="OrthoDB" id="9760324at2"/>
<name>A0A0M5LXB1_9MICC</name>
<evidence type="ECO:0000256" key="1">
    <source>
        <dbReference type="ARBA" id="ARBA00023121"/>
    </source>
</evidence>
<dbReference type="PROSITE" id="PS51482">
    <property type="entry name" value="DEGV"/>
    <property type="match status" value="1"/>
</dbReference>